<accession>A0A5B8YHV3</accession>
<name>A0A5B8YHV3_9FLAO</name>
<feature type="transmembrane region" description="Helical" evidence="1">
    <location>
        <begin position="150"/>
        <end position="171"/>
    </location>
</feature>
<feature type="transmembrane region" description="Helical" evidence="1">
    <location>
        <begin position="58"/>
        <end position="80"/>
    </location>
</feature>
<evidence type="ECO:0000259" key="2">
    <source>
        <dbReference type="Pfam" id="PF06724"/>
    </source>
</evidence>
<dbReference type="EMBL" id="CP042476">
    <property type="protein sequence ID" value="QED36417.1"/>
    <property type="molecule type" value="Genomic_DNA"/>
</dbReference>
<gene>
    <name evidence="3" type="ORF">FK178_01190</name>
</gene>
<feature type="transmembrane region" description="Helical" evidence="1">
    <location>
        <begin position="191"/>
        <end position="215"/>
    </location>
</feature>
<reference evidence="3 4" key="1">
    <citation type="submission" date="2019-08" db="EMBL/GenBank/DDBJ databases">
        <title>Antarcticibacterium arcticum sp. nov., a bacterium isolated from marine sediment of the Canadian Beaufort Sea.</title>
        <authorList>
            <person name="Lee Y.M."/>
            <person name="Baek K."/>
            <person name="Lee D.-H."/>
            <person name="Shin S.C."/>
            <person name="Jin Y.K."/>
            <person name="Park Y."/>
        </authorList>
    </citation>
    <scope>NUCLEOTIDE SEQUENCE [LARGE SCALE GENOMIC DNA]</scope>
    <source>
        <strain evidence="3 4">PAMC 28998</strain>
    </source>
</reference>
<feature type="transmembrane region" description="Helical" evidence="1">
    <location>
        <begin position="12"/>
        <end position="38"/>
    </location>
</feature>
<sequence length="278" mass="31128">MKGDKNKRFFVHLLPVYGTISTGLIYTAIGIIAILSFLQLKEGGADEGSLLAFMYDYLAGKIFVWVVLLGTLSYIIWRIFEAIRDPYNYGNTWRGISRRLGIGLSSIADIFIAYSALMVILGISDIREDGRPEEEREMVGSMLQEGWGDMAIISIGVIIMLTAVVQLYYGITRGYRERQDIAHFGKEIKKLIHFLGLFGYAARGIIIGIIGFFFIKAGTTDNPTFVVNTDKAFDFLGDHVGYLAFILIAIGTISYGFFMFFLGATYDPYNEKKKSEAD</sequence>
<feature type="domain" description="DUF1206" evidence="2">
    <location>
        <begin position="198"/>
        <end position="265"/>
    </location>
</feature>
<keyword evidence="1" id="KW-1133">Transmembrane helix</keyword>
<feature type="transmembrane region" description="Helical" evidence="1">
    <location>
        <begin position="100"/>
        <end position="123"/>
    </location>
</feature>
<dbReference type="InterPro" id="IPR009597">
    <property type="entry name" value="DUF1206"/>
</dbReference>
<protein>
    <submittedName>
        <fullName evidence="3">DUF1206 domain-containing protein</fullName>
    </submittedName>
</protein>
<dbReference type="RefSeq" id="WP_146830206.1">
    <property type="nucleotide sequence ID" value="NZ_CP042476.1"/>
</dbReference>
<dbReference type="OrthoDB" id="1490880at2"/>
<dbReference type="AlphaFoldDB" id="A0A5B8YHV3"/>
<feature type="transmembrane region" description="Helical" evidence="1">
    <location>
        <begin position="240"/>
        <end position="264"/>
    </location>
</feature>
<evidence type="ECO:0000313" key="3">
    <source>
        <dbReference type="EMBL" id="QED36417.1"/>
    </source>
</evidence>
<feature type="domain" description="DUF1206" evidence="2">
    <location>
        <begin position="18"/>
        <end position="84"/>
    </location>
</feature>
<organism evidence="3 4">
    <name type="scientific">Antarcticibacterium arcticum</name>
    <dbReference type="NCBI Taxonomy" id="2585771"/>
    <lineage>
        <taxon>Bacteria</taxon>
        <taxon>Pseudomonadati</taxon>
        <taxon>Bacteroidota</taxon>
        <taxon>Flavobacteriia</taxon>
        <taxon>Flavobacteriales</taxon>
        <taxon>Flavobacteriaceae</taxon>
        <taxon>Antarcticibacterium</taxon>
    </lineage>
</organism>
<proteinExistence type="predicted"/>
<keyword evidence="1" id="KW-0812">Transmembrane</keyword>
<evidence type="ECO:0000313" key="4">
    <source>
        <dbReference type="Proteomes" id="UP000321954"/>
    </source>
</evidence>
<dbReference type="KEGG" id="anp:FK178_01190"/>
<dbReference type="Proteomes" id="UP000321954">
    <property type="component" value="Chromosome"/>
</dbReference>
<dbReference type="Pfam" id="PF06724">
    <property type="entry name" value="DUF1206"/>
    <property type="match status" value="2"/>
</dbReference>
<keyword evidence="1" id="KW-0472">Membrane</keyword>
<keyword evidence="4" id="KW-1185">Reference proteome</keyword>
<evidence type="ECO:0000256" key="1">
    <source>
        <dbReference type="SAM" id="Phobius"/>
    </source>
</evidence>